<keyword evidence="1" id="KW-0328">Glycosyltransferase</keyword>
<dbReference type="PANTHER" id="PTHR45947:SF3">
    <property type="entry name" value="SULFOQUINOVOSYL TRANSFERASE SQD2"/>
    <property type="match status" value="1"/>
</dbReference>
<comment type="caution">
    <text evidence="1">The sequence shown here is derived from an EMBL/GenBank/DDBJ whole genome shotgun (WGS) entry which is preliminary data.</text>
</comment>
<dbReference type="GO" id="GO:0016757">
    <property type="term" value="F:glycosyltransferase activity"/>
    <property type="evidence" value="ECO:0007669"/>
    <property type="project" value="UniProtKB-KW"/>
</dbReference>
<organism evidence="1 2">
    <name type="scientific">Halomarina rubra</name>
    <dbReference type="NCBI Taxonomy" id="2071873"/>
    <lineage>
        <taxon>Archaea</taxon>
        <taxon>Methanobacteriati</taxon>
        <taxon>Methanobacteriota</taxon>
        <taxon>Stenosarchaea group</taxon>
        <taxon>Halobacteria</taxon>
        <taxon>Halobacteriales</taxon>
        <taxon>Natronomonadaceae</taxon>
        <taxon>Halomarina</taxon>
    </lineage>
</organism>
<dbReference type="AlphaFoldDB" id="A0ABD6ATH3"/>
<dbReference type="SUPFAM" id="SSF53756">
    <property type="entry name" value="UDP-Glycosyltransferase/glycogen phosphorylase"/>
    <property type="match status" value="1"/>
</dbReference>
<protein>
    <submittedName>
        <fullName evidence="1">Glycosyltransferase</fullName>
        <ecNumber evidence="1">2.4.-.-</ecNumber>
    </submittedName>
</protein>
<evidence type="ECO:0000313" key="1">
    <source>
        <dbReference type="EMBL" id="MFD1512912.1"/>
    </source>
</evidence>
<dbReference type="InterPro" id="IPR050194">
    <property type="entry name" value="Glycosyltransferase_grp1"/>
</dbReference>
<keyword evidence="2" id="KW-1185">Reference proteome</keyword>
<sequence length="328" mass="35816">MRVCWLTPDKPEHISVGRRRIADCLEADGFDVTLRGTTPATLRETLGERSRYDVVVGTTRSGALAGLTTRALGTPLVVDHVDPIRQFETTHPRWLATGVRLAENVAFRVADHVLYVYEEEARRVRRYARAATKTDLGVSFERFADPPADVVERARSRLAEAGVEGNVLVYVGGLEPIYHVEAMLDAARHLDDWTFVVLGAGSLESTVERAAREHENVVFLGTVDHAAVPGYLHAADVGVSLVDDPHTLKVLEYGAAGLGVVQARGRAEERFGEHVAYADPTGPDVARAVREAGERADSAAFRAFVEQFDYERVAATYGKVLEAVARSG</sequence>
<dbReference type="EMBL" id="JBHUDC010000003">
    <property type="protein sequence ID" value="MFD1512912.1"/>
    <property type="molecule type" value="Genomic_DNA"/>
</dbReference>
<dbReference type="Pfam" id="PF13692">
    <property type="entry name" value="Glyco_trans_1_4"/>
    <property type="match status" value="1"/>
</dbReference>
<reference evidence="1 2" key="1">
    <citation type="journal article" date="2019" name="Int. J. Syst. Evol. Microbiol.">
        <title>The Global Catalogue of Microorganisms (GCM) 10K type strain sequencing project: providing services to taxonomists for standard genome sequencing and annotation.</title>
        <authorList>
            <consortium name="The Broad Institute Genomics Platform"/>
            <consortium name="The Broad Institute Genome Sequencing Center for Infectious Disease"/>
            <person name="Wu L."/>
            <person name="Ma J."/>
        </authorList>
    </citation>
    <scope>NUCLEOTIDE SEQUENCE [LARGE SCALE GENOMIC DNA]</scope>
    <source>
        <strain evidence="1 2">CGMCC 1.12563</strain>
    </source>
</reference>
<name>A0ABD6ATH3_9EURY</name>
<dbReference type="EC" id="2.4.-.-" evidence="1"/>
<dbReference type="Gene3D" id="3.40.50.2000">
    <property type="entry name" value="Glycogen Phosphorylase B"/>
    <property type="match status" value="1"/>
</dbReference>
<dbReference type="PANTHER" id="PTHR45947">
    <property type="entry name" value="SULFOQUINOVOSYL TRANSFERASE SQD2"/>
    <property type="match status" value="1"/>
</dbReference>
<keyword evidence="1" id="KW-0808">Transferase</keyword>
<dbReference type="Proteomes" id="UP001597187">
    <property type="component" value="Unassembled WGS sequence"/>
</dbReference>
<proteinExistence type="predicted"/>
<gene>
    <name evidence="1" type="ORF">ACFSBT_06415</name>
</gene>
<dbReference type="RefSeq" id="WP_250872887.1">
    <property type="nucleotide sequence ID" value="NZ_JALXFV010000003.1"/>
</dbReference>
<evidence type="ECO:0000313" key="2">
    <source>
        <dbReference type="Proteomes" id="UP001597187"/>
    </source>
</evidence>
<accession>A0ABD6ATH3</accession>